<keyword evidence="3" id="KW-1185">Reference proteome</keyword>
<dbReference type="Proteomes" id="UP001218218">
    <property type="component" value="Unassembled WGS sequence"/>
</dbReference>
<protein>
    <submittedName>
        <fullName evidence="2">Uncharacterized protein</fullName>
    </submittedName>
</protein>
<proteinExistence type="predicted"/>
<evidence type="ECO:0000256" key="1">
    <source>
        <dbReference type="SAM" id="MobiDB-lite"/>
    </source>
</evidence>
<sequence>MEAVLFPNRKVTIKRGSDATANKLWFAFDHNAQHDFTPAIMLPLSAVIQRAVRNTLASQTPALRLLVKSLEITKQIRRASDETLERIQHTGDLALRNCLFEYVCRSPVEIPCGYLKAVQSELFSTTSLALLVARSDLDVESAPRTAYQIVYLIFGILSRDVGGHRLQDTFDLLFDPLLCAADAAYLACRDETASTELQRRRHRKPDEVKTGKFTGARDFLELVDSSGALTLTSASLDPPPLQRSLGPIVSEFCENLAQDLDDFLAMVPYFPGAFMTGFRSAFEEPTPSSRPFTGPVRTRPATPQRAPKPYQRAGAISPPSHHRRRLLPSLNPVANLASVPRRRKTYPPTYSA</sequence>
<evidence type="ECO:0000313" key="3">
    <source>
        <dbReference type="Proteomes" id="UP001218218"/>
    </source>
</evidence>
<dbReference type="EMBL" id="JARIHO010000012">
    <property type="protein sequence ID" value="KAJ7352458.1"/>
    <property type="molecule type" value="Genomic_DNA"/>
</dbReference>
<comment type="caution">
    <text evidence="2">The sequence shown here is derived from an EMBL/GenBank/DDBJ whole genome shotgun (WGS) entry which is preliminary data.</text>
</comment>
<accession>A0AAD7A9A8</accession>
<feature type="region of interest" description="Disordered" evidence="1">
    <location>
        <begin position="284"/>
        <end position="331"/>
    </location>
</feature>
<name>A0AAD7A9A8_9AGAR</name>
<dbReference type="AlphaFoldDB" id="A0AAD7A9A8"/>
<reference evidence="2" key="1">
    <citation type="submission" date="2023-03" db="EMBL/GenBank/DDBJ databases">
        <title>Massive genome expansion in bonnet fungi (Mycena s.s.) driven by repeated elements and novel gene families across ecological guilds.</title>
        <authorList>
            <consortium name="Lawrence Berkeley National Laboratory"/>
            <person name="Harder C.B."/>
            <person name="Miyauchi S."/>
            <person name="Viragh M."/>
            <person name="Kuo A."/>
            <person name="Thoen E."/>
            <person name="Andreopoulos B."/>
            <person name="Lu D."/>
            <person name="Skrede I."/>
            <person name="Drula E."/>
            <person name="Henrissat B."/>
            <person name="Morin E."/>
            <person name="Kohler A."/>
            <person name="Barry K."/>
            <person name="LaButti K."/>
            <person name="Morin E."/>
            <person name="Salamov A."/>
            <person name="Lipzen A."/>
            <person name="Mereny Z."/>
            <person name="Hegedus B."/>
            <person name="Baldrian P."/>
            <person name="Stursova M."/>
            <person name="Weitz H."/>
            <person name="Taylor A."/>
            <person name="Grigoriev I.V."/>
            <person name="Nagy L.G."/>
            <person name="Martin F."/>
            <person name="Kauserud H."/>
        </authorList>
    </citation>
    <scope>NUCLEOTIDE SEQUENCE</scope>
    <source>
        <strain evidence="2">CBHHK002</strain>
    </source>
</reference>
<evidence type="ECO:0000313" key="2">
    <source>
        <dbReference type="EMBL" id="KAJ7352458.1"/>
    </source>
</evidence>
<gene>
    <name evidence="2" type="ORF">DFH08DRAFT_991220</name>
</gene>
<organism evidence="2 3">
    <name type="scientific">Mycena albidolilacea</name>
    <dbReference type="NCBI Taxonomy" id="1033008"/>
    <lineage>
        <taxon>Eukaryota</taxon>
        <taxon>Fungi</taxon>
        <taxon>Dikarya</taxon>
        <taxon>Basidiomycota</taxon>
        <taxon>Agaricomycotina</taxon>
        <taxon>Agaricomycetes</taxon>
        <taxon>Agaricomycetidae</taxon>
        <taxon>Agaricales</taxon>
        <taxon>Marasmiineae</taxon>
        <taxon>Mycenaceae</taxon>
        <taxon>Mycena</taxon>
    </lineage>
</organism>